<keyword evidence="2" id="KW-1185">Reference proteome</keyword>
<dbReference type="SUPFAM" id="SSF53649">
    <property type="entry name" value="Alkaline phosphatase-like"/>
    <property type="match status" value="1"/>
</dbReference>
<keyword evidence="1" id="KW-0812">Transmembrane</keyword>
<organism evidence="2 3">
    <name type="scientific">Steinernema glaseri</name>
    <dbReference type="NCBI Taxonomy" id="37863"/>
    <lineage>
        <taxon>Eukaryota</taxon>
        <taxon>Metazoa</taxon>
        <taxon>Ecdysozoa</taxon>
        <taxon>Nematoda</taxon>
        <taxon>Chromadorea</taxon>
        <taxon>Rhabditida</taxon>
        <taxon>Tylenchina</taxon>
        <taxon>Panagrolaimomorpha</taxon>
        <taxon>Strongyloidoidea</taxon>
        <taxon>Steinernematidae</taxon>
        <taxon>Steinernema</taxon>
    </lineage>
</organism>
<dbReference type="Pfam" id="PF02995">
    <property type="entry name" value="DUF229"/>
    <property type="match status" value="1"/>
</dbReference>
<keyword evidence="1" id="KW-0472">Membrane</keyword>
<dbReference type="InterPro" id="IPR017850">
    <property type="entry name" value="Alkaline_phosphatase_core_sf"/>
</dbReference>
<dbReference type="FunFam" id="3.40.720.10:FF:000017">
    <property type="entry name" value="Predicted protein"/>
    <property type="match status" value="1"/>
</dbReference>
<evidence type="ECO:0000256" key="1">
    <source>
        <dbReference type="SAM" id="Phobius"/>
    </source>
</evidence>
<reference evidence="3" key="1">
    <citation type="submission" date="2016-11" db="UniProtKB">
        <authorList>
            <consortium name="WormBaseParasite"/>
        </authorList>
    </citation>
    <scope>IDENTIFICATION</scope>
</reference>
<dbReference type="Gene3D" id="3.40.720.10">
    <property type="entry name" value="Alkaline Phosphatase, subunit A"/>
    <property type="match status" value="1"/>
</dbReference>
<evidence type="ECO:0000313" key="3">
    <source>
        <dbReference type="WBParaSite" id="L893_g12242.t1"/>
    </source>
</evidence>
<accession>A0A1I7Y327</accession>
<dbReference type="PANTHER" id="PTHR10974:SF1">
    <property type="entry name" value="FI08016P-RELATED"/>
    <property type="match status" value="1"/>
</dbReference>
<dbReference type="PANTHER" id="PTHR10974">
    <property type="entry name" value="FI08016P-RELATED"/>
    <property type="match status" value="1"/>
</dbReference>
<evidence type="ECO:0000313" key="2">
    <source>
        <dbReference type="Proteomes" id="UP000095287"/>
    </source>
</evidence>
<feature type="transmembrane region" description="Helical" evidence="1">
    <location>
        <begin position="7"/>
        <end position="25"/>
    </location>
</feature>
<dbReference type="GO" id="GO:0005615">
    <property type="term" value="C:extracellular space"/>
    <property type="evidence" value="ECO:0007669"/>
    <property type="project" value="TreeGrafter"/>
</dbReference>
<proteinExistence type="predicted"/>
<name>A0A1I7Y327_9BILA</name>
<dbReference type="Proteomes" id="UP000095287">
    <property type="component" value="Unplaced"/>
</dbReference>
<protein>
    <submittedName>
        <fullName evidence="3">DUF229 domain-containing protein</fullName>
    </submittedName>
</protein>
<dbReference type="InterPro" id="IPR004245">
    <property type="entry name" value="DUF229"/>
</dbReference>
<dbReference type="CDD" id="cd16021">
    <property type="entry name" value="ALP_like"/>
    <property type="match status" value="1"/>
</dbReference>
<keyword evidence="1" id="KW-1133">Transmembrane helix</keyword>
<dbReference type="WBParaSite" id="L893_g12242.t1">
    <property type="protein sequence ID" value="L893_g12242.t1"/>
    <property type="gene ID" value="L893_g12242"/>
</dbReference>
<dbReference type="AlphaFoldDB" id="A0A1I7Y327"/>
<sequence length="675" mass="77515">MRLRQWLLNFTLIGVLYLVIAYSFFSSPSIVKTDESQEPSDTYQKSFAEVAHKAESINIIITGDELLANNKTSGNLVQSGTCRIPKLELHKPEIMAFYESAKPLNCDKHEANWVFLDSERRLQLTPYATKQFGSSVKCDIEYFFRVNDNRLRQETTKNFIIGSVIDKGDYFLADCFSGKSHWKGALMTIVPQTERIKEQKQKKQPDDWSGLNVFFMGMDSLSQMAYRRVMPKTVEYFEKIMKGIVLNGYNIVGDGTPQAFIPILTAQTELELPLTRKRFSNANYVDVYPFIWNNFSDAGYMTLYGEDAAAIGTFTYRLKGFKKQPTDHYTRTFFQKAEKMSYGKCFGSEPQHKSWLRYSQEFMERYPDVPRFALMHHAILSHDDISQAAVMDDDFTNLLKDLHTKGIFNNSIVIMMADHGHRFAKLRETQQGQLEERLPFFGIFLPQKFRESEKGRKAYQNLMTNADRLSSPFDIYSTLMDVLHWPSEEQLSEPQDTKKRSLSLFRPIPESRSCDQAGIEPHWCTCLNWEDAFEDKAKREVSEKLARAVVQAINGRTQPERSLCAPIALSSLENAKRLVPHENLLKYKNVKDADGFVPELSGNTKATDALYQLKLRTEPGNALYEVTVHYDSVANSVEVDMTAISHVNKYGDNPHCIIDKNYFLAAYCVCYDKIP</sequence>